<dbReference type="GO" id="GO:0019369">
    <property type="term" value="P:arachidonate metabolic process"/>
    <property type="evidence" value="ECO:0007669"/>
    <property type="project" value="TreeGrafter"/>
</dbReference>
<feature type="active site" description="Proton acceptor" evidence="8">
    <location>
        <position position="693"/>
    </location>
</feature>
<organism evidence="11 12">
    <name type="scientific">Penicillium cataractarum</name>
    <dbReference type="NCBI Taxonomy" id="2100454"/>
    <lineage>
        <taxon>Eukaryota</taxon>
        <taxon>Fungi</taxon>
        <taxon>Dikarya</taxon>
        <taxon>Ascomycota</taxon>
        <taxon>Pezizomycotina</taxon>
        <taxon>Eurotiomycetes</taxon>
        <taxon>Eurotiomycetidae</taxon>
        <taxon>Eurotiales</taxon>
        <taxon>Aspergillaceae</taxon>
        <taxon>Penicillium</taxon>
    </lineage>
</organism>
<dbReference type="GO" id="GO:0016042">
    <property type="term" value="P:lipid catabolic process"/>
    <property type="evidence" value="ECO:0007669"/>
    <property type="project" value="UniProtKB-UniRule"/>
</dbReference>
<dbReference type="InterPro" id="IPR002641">
    <property type="entry name" value="PNPLA_dom"/>
</dbReference>
<keyword evidence="3 8" id="KW-0378">Hydrolase</keyword>
<dbReference type="GO" id="GO:0008270">
    <property type="term" value="F:zinc ion binding"/>
    <property type="evidence" value="ECO:0007669"/>
    <property type="project" value="UniProtKB-KW"/>
</dbReference>
<reference evidence="11" key="1">
    <citation type="submission" date="2022-11" db="EMBL/GenBank/DDBJ databases">
        <authorList>
            <person name="Petersen C."/>
        </authorList>
    </citation>
    <scope>NUCLEOTIDE SEQUENCE</scope>
    <source>
        <strain evidence="11">IBT 29864</strain>
    </source>
</reference>
<dbReference type="InterPro" id="IPR017907">
    <property type="entry name" value="Znf_RING_CS"/>
</dbReference>
<keyword evidence="6 8" id="KW-0443">Lipid metabolism</keyword>
<evidence type="ECO:0000313" key="11">
    <source>
        <dbReference type="EMBL" id="KAJ5364525.1"/>
    </source>
</evidence>
<evidence type="ECO:0000256" key="8">
    <source>
        <dbReference type="PROSITE-ProRule" id="PRU01161"/>
    </source>
</evidence>
<feature type="domain" description="RING-type" evidence="9">
    <location>
        <begin position="404"/>
        <end position="449"/>
    </location>
</feature>
<keyword evidence="2 7" id="KW-0863">Zinc-finger</keyword>
<name>A0A9W9V2X0_9EURO</name>
<sequence>MNTAKKWISWRRIDATGECRPLTRAYCVEHIYPRILYNFSDILCYIVQTNPRDLESIAEQLIMWADNVHQTSLNQATLPRAVLVLNNIPLSTQDEKDWSNEKWATEKAYKTLTRCTVLSPGLTQIAERWNEILPPNRQINSVMDLLRFYYKSLSVVYIPPRNNKFGANGFFRQIQRLRASIHNLGSEVMHERTETSALINSETLESILNDGLNHFFTKFGEPFDFFKHAITHKPSHQDLVGYATTLLMEMRENEHNNKMLDERCAKLFASYRCLMLLTDRGSFPTLLNDTVFTSHYRSAYEEVYRKLRCWYQNGGRGCRNTADGHEKGHQDRFGLLIGSGDYQTPFTNEAAEEFIRTITRLSDSMMTRFRAQRMNGIGSFLEKHLETLAAERAFWLETFSNTICYCCIREAPDFTLKCQHTICRSCVKLFSQSASDETVFNLKCCPLCREGVQNRDNWAQFRLKPALAGVRVLAIDGGGVRGTISVRILEALEKEIGLGLPLAHFFDVIMGTSSGGIISLGLGANLWSATKCREVFENLVKTSFVAQPLASIPMLGFAISYLFDSYYRKEPLEKALDVAFARSDDFEGDCSSQRLLFSEPSTLLKSTDKSANPLQQILLRDIKVGVTTVNALSNKTTIMSNYNRKRSDENSCPIYRYDEPWLEIRLPEAARCTSAAPYIFPLHQTKNGQTYQDGGLNENNPVALAVREASSLWSDYSTIDIAVSVGTGWTKDEIERSEKVIVERIQGNAI</sequence>
<keyword evidence="4" id="KW-0862">Zinc</keyword>
<feature type="domain" description="PNPLA" evidence="10">
    <location>
        <begin position="473"/>
        <end position="706"/>
    </location>
</feature>
<dbReference type="AlphaFoldDB" id="A0A9W9V2X0"/>
<keyword evidence="5 8" id="KW-0442">Lipid degradation</keyword>
<dbReference type="SUPFAM" id="SSF57850">
    <property type="entry name" value="RING/U-box"/>
    <property type="match status" value="1"/>
</dbReference>
<feature type="short sequence motif" description="GXSXG" evidence="8">
    <location>
        <begin position="511"/>
        <end position="515"/>
    </location>
</feature>
<keyword evidence="12" id="KW-1185">Reference proteome</keyword>
<dbReference type="RefSeq" id="XP_056552151.1">
    <property type="nucleotide sequence ID" value="XM_056703151.1"/>
</dbReference>
<dbReference type="EMBL" id="JAPZBS010000008">
    <property type="protein sequence ID" value="KAJ5364525.1"/>
    <property type="molecule type" value="Genomic_DNA"/>
</dbReference>
<dbReference type="SUPFAM" id="SSF52151">
    <property type="entry name" value="FabD/lysophospholipase-like"/>
    <property type="match status" value="1"/>
</dbReference>
<comment type="caution">
    <text evidence="11">The sequence shown here is derived from an EMBL/GenBank/DDBJ whole genome shotgun (WGS) entry which is preliminary data.</text>
</comment>
<reference evidence="11" key="2">
    <citation type="journal article" date="2023" name="IMA Fungus">
        <title>Comparative genomic study of the Penicillium genus elucidates a diverse pangenome and 15 lateral gene transfer events.</title>
        <authorList>
            <person name="Petersen C."/>
            <person name="Sorensen T."/>
            <person name="Nielsen M.R."/>
            <person name="Sondergaard T.E."/>
            <person name="Sorensen J.L."/>
            <person name="Fitzpatrick D.A."/>
            <person name="Frisvad J.C."/>
            <person name="Nielsen K.L."/>
        </authorList>
    </citation>
    <scope>NUCLEOTIDE SEQUENCE</scope>
    <source>
        <strain evidence="11">IBT 29864</strain>
    </source>
</reference>
<dbReference type="PANTHER" id="PTHR24185:SF1">
    <property type="entry name" value="CALCIUM-INDEPENDENT PHOSPHOLIPASE A2-GAMMA"/>
    <property type="match status" value="1"/>
</dbReference>
<keyword evidence="1" id="KW-0479">Metal-binding</keyword>
<evidence type="ECO:0000313" key="12">
    <source>
        <dbReference type="Proteomes" id="UP001147782"/>
    </source>
</evidence>
<dbReference type="GO" id="GO:0016020">
    <property type="term" value="C:membrane"/>
    <property type="evidence" value="ECO:0007669"/>
    <property type="project" value="TreeGrafter"/>
</dbReference>
<dbReference type="Gene3D" id="3.40.1090.10">
    <property type="entry name" value="Cytosolic phospholipase A2 catalytic domain"/>
    <property type="match status" value="1"/>
</dbReference>
<feature type="short sequence motif" description="GXGXXG" evidence="8">
    <location>
        <begin position="477"/>
        <end position="482"/>
    </location>
</feature>
<dbReference type="GeneID" id="81442330"/>
<gene>
    <name evidence="11" type="ORF">N7496_010238</name>
</gene>
<feature type="active site" description="Nucleophile" evidence="8">
    <location>
        <position position="513"/>
    </location>
</feature>
<dbReference type="PANTHER" id="PTHR24185">
    <property type="entry name" value="CALCIUM-INDEPENDENT PHOSPHOLIPASE A2-GAMMA"/>
    <property type="match status" value="1"/>
</dbReference>
<evidence type="ECO:0000256" key="1">
    <source>
        <dbReference type="ARBA" id="ARBA00022723"/>
    </source>
</evidence>
<evidence type="ECO:0000256" key="6">
    <source>
        <dbReference type="ARBA" id="ARBA00023098"/>
    </source>
</evidence>
<dbReference type="Gene3D" id="3.30.40.10">
    <property type="entry name" value="Zinc/RING finger domain, C3HC4 (zinc finger)"/>
    <property type="match status" value="1"/>
</dbReference>
<proteinExistence type="predicted"/>
<evidence type="ECO:0000256" key="2">
    <source>
        <dbReference type="ARBA" id="ARBA00022771"/>
    </source>
</evidence>
<dbReference type="OrthoDB" id="194358at2759"/>
<dbReference type="InterPro" id="IPR001841">
    <property type="entry name" value="Znf_RING"/>
</dbReference>
<evidence type="ECO:0000259" key="10">
    <source>
        <dbReference type="PROSITE" id="PS51635"/>
    </source>
</evidence>
<dbReference type="Proteomes" id="UP001147782">
    <property type="component" value="Unassembled WGS sequence"/>
</dbReference>
<dbReference type="PROSITE" id="PS50089">
    <property type="entry name" value="ZF_RING_2"/>
    <property type="match status" value="1"/>
</dbReference>
<evidence type="ECO:0000256" key="5">
    <source>
        <dbReference type="ARBA" id="ARBA00022963"/>
    </source>
</evidence>
<dbReference type="GO" id="GO:0046486">
    <property type="term" value="P:glycerolipid metabolic process"/>
    <property type="evidence" value="ECO:0007669"/>
    <property type="project" value="UniProtKB-ARBA"/>
</dbReference>
<dbReference type="Pfam" id="PF01734">
    <property type="entry name" value="Patatin"/>
    <property type="match status" value="1"/>
</dbReference>
<feature type="short sequence motif" description="DGA/G" evidence="8">
    <location>
        <begin position="693"/>
        <end position="695"/>
    </location>
</feature>
<dbReference type="PROSITE" id="PS00518">
    <property type="entry name" value="ZF_RING_1"/>
    <property type="match status" value="1"/>
</dbReference>
<evidence type="ECO:0000256" key="7">
    <source>
        <dbReference type="PROSITE-ProRule" id="PRU00175"/>
    </source>
</evidence>
<evidence type="ECO:0000256" key="4">
    <source>
        <dbReference type="ARBA" id="ARBA00022833"/>
    </source>
</evidence>
<protein>
    <recommendedName>
        <fullName evidence="13">FabD/lysophospholipase-like protein</fullName>
    </recommendedName>
</protein>
<evidence type="ECO:0000259" key="9">
    <source>
        <dbReference type="PROSITE" id="PS50089"/>
    </source>
</evidence>
<dbReference type="InterPro" id="IPR016035">
    <property type="entry name" value="Acyl_Trfase/lysoPLipase"/>
</dbReference>
<evidence type="ECO:0000256" key="3">
    <source>
        <dbReference type="ARBA" id="ARBA00022801"/>
    </source>
</evidence>
<dbReference type="InterPro" id="IPR013083">
    <property type="entry name" value="Znf_RING/FYVE/PHD"/>
</dbReference>
<accession>A0A9W9V2X0</accession>
<dbReference type="PROSITE" id="PS51635">
    <property type="entry name" value="PNPLA"/>
    <property type="match status" value="1"/>
</dbReference>
<evidence type="ECO:0008006" key="13">
    <source>
        <dbReference type="Google" id="ProtNLM"/>
    </source>
</evidence>
<dbReference type="GO" id="GO:0047499">
    <property type="term" value="F:calcium-independent phospholipase A2 activity"/>
    <property type="evidence" value="ECO:0007669"/>
    <property type="project" value="TreeGrafter"/>
</dbReference>